<feature type="active site" evidence="5">
    <location>
        <position position="25"/>
    </location>
</feature>
<dbReference type="SUPFAM" id="SSF52788">
    <property type="entry name" value="Phosphotyrosine protein phosphatases I"/>
    <property type="match status" value="1"/>
</dbReference>
<comment type="similarity">
    <text evidence="1">Belongs to the low molecular weight phosphotyrosine protein phosphatase family.</text>
</comment>
<organism evidence="7 8">
    <name type="scientific">Thioclava atlantica</name>
    <dbReference type="NCBI Taxonomy" id="1317124"/>
    <lineage>
        <taxon>Bacteria</taxon>
        <taxon>Pseudomonadati</taxon>
        <taxon>Pseudomonadota</taxon>
        <taxon>Alphaproteobacteria</taxon>
        <taxon>Rhodobacterales</taxon>
        <taxon>Paracoccaceae</taxon>
        <taxon>Thioclava</taxon>
    </lineage>
</organism>
<feature type="domain" description="Phosphotyrosine protein phosphatase I" evidence="6">
    <location>
        <begin position="13"/>
        <end position="156"/>
    </location>
</feature>
<dbReference type="PATRIC" id="fig|1317124.6.peg.1125"/>
<dbReference type="EC" id="3.1.3.48" evidence="2"/>
<sequence length="164" mass="17826">MAIAPPSVITFAMRILFLCLGNICRSPAAEAVTRHKAREAGLEAEFDSAGTGDWHVGEPPYGPMIEAAAARGYDLSPLRGRQISHTDYSEFDLILAMDENNLRDALDRQPGGATAAMQLFLDARHGRHDVPDPYFTRDFEGALDLIEAGAEALIADLLEEQKTG</sequence>
<dbReference type="AlphaFoldDB" id="A0A085TZB3"/>
<dbReference type="InterPro" id="IPR036196">
    <property type="entry name" value="Ptyr_pPase_sf"/>
</dbReference>
<reference evidence="7 8" key="2">
    <citation type="journal article" date="2015" name="Antonie Van Leeuwenhoek">
        <title>Thioclava indica sp. nov., isolated from surface seawater of the Indian Ocean.</title>
        <authorList>
            <person name="Liu Y."/>
            <person name="Lai Q."/>
            <person name="Du J."/>
            <person name="Xu H."/>
            <person name="Jiang L."/>
            <person name="Shao Z."/>
        </authorList>
    </citation>
    <scope>NUCLEOTIDE SEQUENCE [LARGE SCALE GENOMIC DNA]</scope>
    <source>
        <strain evidence="7 8">13D2W-2</strain>
    </source>
</reference>
<evidence type="ECO:0000259" key="6">
    <source>
        <dbReference type="SMART" id="SM00226"/>
    </source>
</evidence>
<comment type="caution">
    <text evidence="7">The sequence shown here is derived from an EMBL/GenBank/DDBJ whole genome shotgun (WGS) entry which is preliminary data.</text>
</comment>
<feature type="active site" description="Proton donor" evidence="5">
    <location>
        <position position="132"/>
    </location>
</feature>
<gene>
    <name evidence="7" type="ORF">DW2_05505</name>
</gene>
<keyword evidence="3" id="KW-0378">Hydrolase</keyword>
<dbReference type="EMBL" id="AQRC01000003">
    <property type="protein sequence ID" value="KFE36060.1"/>
    <property type="molecule type" value="Genomic_DNA"/>
</dbReference>
<dbReference type="CDD" id="cd16343">
    <property type="entry name" value="LMWPTP"/>
    <property type="match status" value="1"/>
</dbReference>
<evidence type="ECO:0000256" key="4">
    <source>
        <dbReference type="ARBA" id="ARBA00022912"/>
    </source>
</evidence>
<dbReference type="InterPro" id="IPR023485">
    <property type="entry name" value="Ptyr_pPase"/>
</dbReference>
<feature type="active site" evidence="5">
    <location>
        <position position="19"/>
    </location>
</feature>
<dbReference type="eggNOG" id="COG0394">
    <property type="taxonomic scope" value="Bacteria"/>
</dbReference>
<dbReference type="PANTHER" id="PTHR11717">
    <property type="entry name" value="LOW MOLECULAR WEIGHT PROTEIN TYROSINE PHOSPHATASE"/>
    <property type="match status" value="1"/>
</dbReference>
<keyword evidence="8" id="KW-1185">Reference proteome</keyword>
<dbReference type="STRING" id="1317124.DW2_05505"/>
<evidence type="ECO:0000256" key="3">
    <source>
        <dbReference type="ARBA" id="ARBA00022801"/>
    </source>
</evidence>
<dbReference type="SMART" id="SM00226">
    <property type="entry name" value="LMWPc"/>
    <property type="match status" value="1"/>
</dbReference>
<evidence type="ECO:0000313" key="7">
    <source>
        <dbReference type="EMBL" id="KFE36060.1"/>
    </source>
</evidence>
<evidence type="ECO:0000313" key="8">
    <source>
        <dbReference type="Proteomes" id="UP000028607"/>
    </source>
</evidence>
<name>A0A085TZB3_9RHOB</name>
<dbReference type="Pfam" id="PF01451">
    <property type="entry name" value="LMWPc"/>
    <property type="match status" value="1"/>
</dbReference>
<evidence type="ECO:0000256" key="5">
    <source>
        <dbReference type="PIRSR" id="PIRSR617867-1"/>
    </source>
</evidence>
<protein>
    <recommendedName>
        <fullName evidence="2">protein-tyrosine-phosphatase</fullName>
        <ecNumber evidence="2">3.1.3.48</ecNumber>
    </recommendedName>
</protein>
<dbReference type="Proteomes" id="UP000028607">
    <property type="component" value="Unassembled WGS sequence"/>
</dbReference>
<dbReference type="InterPro" id="IPR050438">
    <property type="entry name" value="LMW_PTPase"/>
</dbReference>
<evidence type="ECO:0000256" key="1">
    <source>
        <dbReference type="ARBA" id="ARBA00011063"/>
    </source>
</evidence>
<dbReference type="InterPro" id="IPR017867">
    <property type="entry name" value="Tyr_phospatase_low_mol_wt"/>
</dbReference>
<keyword evidence="4" id="KW-0904">Protein phosphatase</keyword>
<dbReference type="Gene3D" id="3.40.50.2300">
    <property type="match status" value="1"/>
</dbReference>
<proteinExistence type="inferred from homology"/>
<dbReference type="PRINTS" id="PR00719">
    <property type="entry name" value="LMWPTPASE"/>
</dbReference>
<evidence type="ECO:0000256" key="2">
    <source>
        <dbReference type="ARBA" id="ARBA00013064"/>
    </source>
</evidence>
<dbReference type="GO" id="GO:0004725">
    <property type="term" value="F:protein tyrosine phosphatase activity"/>
    <property type="evidence" value="ECO:0007669"/>
    <property type="project" value="UniProtKB-EC"/>
</dbReference>
<reference evidence="8" key="1">
    <citation type="submission" date="2013-04" db="EMBL/GenBank/DDBJ databases">
        <title>Thioclava sp. 13D2W-2 Genome Sequencing.</title>
        <authorList>
            <person name="Lai Q."/>
            <person name="Li G."/>
            <person name="Shao Z."/>
        </authorList>
    </citation>
    <scope>NUCLEOTIDE SEQUENCE [LARGE SCALE GENOMIC DNA]</scope>
    <source>
        <strain evidence="8">13D2W-2</strain>
    </source>
</reference>
<dbReference type="PANTHER" id="PTHR11717:SF7">
    <property type="entry name" value="LOW MOLECULAR WEIGHT PHOSPHOTYROSINE PROTEIN PHOSPHATASE"/>
    <property type="match status" value="1"/>
</dbReference>
<accession>A0A085TZB3</accession>